<keyword evidence="3" id="KW-0808">Transferase</keyword>
<dbReference type="GO" id="GO:0008757">
    <property type="term" value="F:S-adenosylmethionine-dependent methyltransferase activity"/>
    <property type="evidence" value="ECO:0007669"/>
    <property type="project" value="UniProtKB-ARBA"/>
</dbReference>
<gene>
    <name evidence="6" type="ORF">GDO54_003170</name>
</gene>
<dbReference type="Pfam" id="PF01234">
    <property type="entry name" value="NNMT_PNMT_TEMT"/>
    <property type="match status" value="1"/>
</dbReference>
<dbReference type="InterPro" id="IPR029063">
    <property type="entry name" value="SAM-dependent_MTases_sf"/>
</dbReference>
<comment type="caution">
    <text evidence="6">The sequence shown here is derived from an EMBL/GenBank/DDBJ whole genome shotgun (WGS) entry which is preliminary data.</text>
</comment>
<dbReference type="PANTHER" id="PTHR10867:SF32">
    <property type="entry name" value="NICOTINAMIDE N-METHYLTRANSFERASE"/>
    <property type="match status" value="1"/>
</dbReference>
<feature type="binding site" evidence="5">
    <location>
        <position position="67"/>
    </location>
    <ligand>
        <name>S-adenosyl-L-methionine</name>
        <dbReference type="ChEBI" id="CHEBI:59789"/>
    </ligand>
</feature>
<proteinExistence type="inferred from homology"/>
<dbReference type="SUPFAM" id="SSF53335">
    <property type="entry name" value="S-adenosyl-L-methionine-dependent methyltransferases"/>
    <property type="match status" value="1"/>
</dbReference>
<evidence type="ECO:0008006" key="8">
    <source>
        <dbReference type="Google" id="ProtNLM"/>
    </source>
</evidence>
<dbReference type="GO" id="GO:0005829">
    <property type="term" value="C:cytosol"/>
    <property type="evidence" value="ECO:0007669"/>
    <property type="project" value="TreeGrafter"/>
</dbReference>
<evidence type="ECO:0000256" key="5">
    <source>
        <dbReference type="PIRSR" id="PIRSR000384-1"/>
    </source>
</evidence>
<dbReference type="Gene3D" id="3.40.50.150">
    <property type="entry name" value="Vaccinia Virus protein VP39"/>
    <property type="match status" value="1"/>
</dbReference>
<dbReference type="EMBL" id="DYDO01000011">
    <property type="protein sequence ID" value="DBA15697.1"/>
    <property type="molecule type" value="Genomic_DNA"/>
</dbReference>
<dbReference type="GO" id="GO:0008170">
    <property type="term" value="F:N-methyltransferase activity"/>
    <property type="evidence" value="ECO:0007669"/>
    <property type="project" value="TreeGrafter"/>
</dbReference>
<reference evidence="6" key="1">
    <citation type="thesis" date="2020" institute="ProQuest LLC" country="789 East Eisenhower Parkway, Ann Arbor, MI, USA">
        <title>Comparative Genomics and Chromosome Evolution.</title>
        <authorList>
            <person name="Mudd A.B."/>
        </authorList>
    </citation>
    <scope>NUCLEOTIDE SEQUENCE</scope>
    <source>
        <strain evidence="6">1538</strain>
        <tissue evidence="6">Blood</tissue>
    </source>
</reference>
<dbReference type="Proteomes" id="UP001181693">
    <property type="component" value="Unassembled WGS sequence"/>
</dbReference>
<dbReference type="GO" id="GO:0032259">
    <property type="term" value="P:methylation"/>
    <property type="evidence" value="ECO:0007669"/>
    <property type="project" value="UniProtKB-KW"/>
</dbReference>
<comment type="similarity">
    <text evidence="1">Belongs to the class I-like SAM-binding methyltransferase superfamily. NNMT/PNMT/TEMT family.</text>
</comment>
<sequence length="259" mass="28775">MAEFTTASEYEAKMKARLYLETYFYLGSGSLADDFLRFAMGKLHSKFSSGAVKGSTLIDIGSAPSIYQLLTSCEVFDEIIATWFTESELCELQKWQKKEPDAFDWSSILKHVCELEGNKVTTKEKEEKLRAKMKVLHCDVSKSNPLAPAEAPKADCVTATVCLEAACKNFQAYSLALQHLSSLLKPNGHLLLAGDLGASYYEVGTEKVFSLPVNEKFLREALSGNGYRLIELSTFGKPEGADPEISDYEGFYFAHLQKV</sequence>
<evidence type="ECO:0000256" key="4">
    <source>
        <dbReference type="ARBA" id="ARBA00022691"/>
    </source>
</evidence>
<feature type="binding site" evidence="5">
    <location>
        <begin position="61"/>
        <end position="62"/>
    </location>
    <ligand>
        <name>S-adenosyl-L-methionine</name>
        <dbReference type="ChEBI" id="CHEBI:59789"/>
    </ligand>
</feature>
<dbReference type="AlphaFoldDB" id="A0AAV2ZVW0"/>
<organism evidence="6 7">
    <name type="scientific">Pyxicephalus adspersus</name>
    <name type="common">African bullfrog</name>
    <dbReference type="NCBI Taxonomy" id="30357"/>
    <lineage>
        <taxon>Eukaryota</taxon>
        <taxon>Metazoa</taxon>
        <taxon>Chordata</taxon>
        <taxon>Craniata</taxon>
        <taxon>Vertebrata</taxon>
        <taxon>Euteleostomi</taxon>
        <taxon>Amphibia</taxon>
        <taxon>Batrachia</taxon>
        <taxon>Anura</taxon>
        <taxon>Neobatrachia</taxon>
        <taxon>Ranoidea</taxon>
        <taxon>Pyxicephalidae</taxon>
        <taxon>Pyxicephalinae</taxon>
        <taxon>Pyxicephalus</taxon>
    </lineage>
</organism>
<dbReference type="FunFam" id="3.40.50.150:FF:000065">
    <property type="entry name" value="Phenylethanolamine N-methyltransferase"/>
    <property type="match status" value="1"/>
</dbReference>
<dbReference type="InterPro" id="IPR000940">
    <property type="entry name" value="NNMT_TEMT_trans"/>
</dbReference>
<evidence type="ECO:0000256" key="1">
    <source>
        <dbReference type="ARBA" id="ARBA00007996"/>
    </source>
</evidence>
<feature type="binding site" evidence="5">
    <location>
        <position position="19"/>
    </location>
    <ligand>
        <name>S-adenosyl-L-methionine</name>
        <dbReference type="ChEBI" id="CHEBI:59789"/>
    </ligand>
</feature>
<dbReference type="PROSITE" id="PS51681">
    <property type="entry name" value="SAM_MT_NNMT_PNMT_TEMT"/>
    <property type="match status" value="1"/>
</dbReference>
<dbReference type="PIRSF" id="PIRSF000384">
    <property type="entry name" value="PNMTase"/>
    <property type="match status" value="1"/>
</dbReference>
<evidence type="ECO:0000256" key="3">
    <source>
        <dbReference type="ARBA" id="ARBA00022679"/>
    </source>
</evidence>
<evidence type="ECO:0000256" key="2">
    <source>
        <dbReference type="ARBA" id="ARBA00022603"/>
    </source>
</evidence>
<keyword evidence="7" id="KW-1185">Reference proteome</keyword>
<keyword evidence="4 5" id="KW-0949">S-adenosyl-L-methionine</keyword>
<feature type="binding site" evidence="5">
    <location>
        <begin position="139"/>
        <end position="140"/>
    </location>
    <ligand>
        <name>S-adenosyl-L-methionine</name>
        <dbReference type="ChEBI" id="CHEBI:59789"/>
    </ligand>
</feature>
<keyword evidence="2" id="KW-0489">Methyltransferase</keyword>
<evidence type="ECO:0000313" key="7">
    <source>
        <dbReference type="Proteomes" id="UP001181693"/>
    </source>
</evidence>
<dbReference type="PANTHER" id="PTHR10867">
    <property type="entry name" value="NNMT/PNMT/TEMT FAMILY MEMBER"/>
    <property type="match status" value="1"/>
</dbReference>
<name>A0AAV2ZVW0_PYXAD</name>
<protein>
    <recommendedName>
        <fullName evidence="8">Nicotinamide N-methyltransferase</fullName>
    </recommendedName>
</protein>
<accession>A0AAV2ZVW0</accession>
<evidence type="ECO:0000313" key="6">
    <source>
        <dbReference type="EMBL" id="DBA15697.1"/>
    </source>
</evidence>